<dbReference type="EMBL" id="ML979132">
    <property type="protein sequence ID" value="KAF1921604.1"/>
    <property type="molecule type" value="Genomic_DNA"/>
</dbReference>
<evidence type="ECO:0000313" key="4">
    <source>
        <dbReference type="Proteomes" id="UP000800096"/>
    </source>
</evidence>
<keyword evidence="2" id="KW-0186">Copper</keyword>
<proteinExistence type="predicted"/>
<evidence type="ECO:0000256" key="1">
    <source>
        <dbReference type="ARBA" id="ARBA00001973"/>
    </source>
</evidence>
<dbReference type="PANTHER" id="PTHR36575:SF2">
    <property type="entry name" value="CHITIN-BINDING TYPE-4 DOMAIN-CONTAINING PROTEIN-RELATED"/>
    <property type="match status" value="1"/>
</dbReference>
<organism evidence="3 4">
    <name type="scientific">Ampelomyces quisqualis</name>
    <name type="common">Powdery mildew agent</name>
    <dbReference type="NCBI Taxonomy" id="50730"/>
    <lineage>
        <taxon>Eukaryota</taxon>
        <taxon>Fungi</taxon>
        <taxon>Dikarya</taxon>
        <taxon>Ascomycota</taxon>
        <taxon>Pezizomycotina</taxon>
        <taxon>Dothideomycetes</taxon>
        <taxon>Pleosporomycetidae</taxon>
        <taxon>Pleosporales</taxon>
        <taxon>Pleosporineae</taxon>
        <taxon>Phaeosphaeriaceae</taxon>
        <taxon>Ampelomyces</taxon>
    </lineage>
</organism>
<reference evidence="3" key="1">
    <citation type="journal article" date="2020" name="Stud. Mycol.">
        <title>101 Dothideomycetes genomes: a test case for predicting lifestyles and emergence of pathogens.</title>
        <authorList>
            <person name="Haridas S."/>
            <person name="Albert R."/>
            <person name="Binder M."/>
            <person name="Bloem J."/>
            <person name="Labutti K."/>
            <person name="Salamov A."/>
            <person name="Andreopoulos B."/>
            <person name="Baker S."/>
            <person name="Barry K."/>
            <person name="Bills G."/>
            <person name="Bluhm B."/>
            <person name="Cannon C."/>
            <person name="Castanera R."/>
            <person name="Culley D."/>
            <person name="Daum C."/>
            <person name="Ezra D."/>
            <person name="Gonzalez J."/>
            <person name="Henrissat B."/>
            <person name="Kuo A."/>
            <person name="Liang C."/>
            <person name="Lipzen A."/>
            <person name="Lutzoni F."/>
            <person name="Magnuson J."/>
            <person name="Mondo S."/>
            <person name="Nolan M."/>
            <person name="Ohm R."/>
            <person name="Pangilinan J."/>
            <person name="Park H.-J."/>
            <person name="Ramirez L."/>
            <person name="Alfaro M."/>
            <person name="Sun H."/>
            <person name="Tritt A."/>
            <person name="Yoshinaga Y."/>
            <person name="Zwiers L.-H."/>
            <person name="Turgeon B."/>
            <person name="Goodwin S."/>
            <person name="Spatafora J."/>
            <person name="Crous P."/>
            <person name="Grigoriev I."/>
        </authorList>
    </citation>
    <scope>NUCLEOTIDE SEQUENCE</scope>
    <source>
        <strain evidence="3">HMLAC05119</strain>
    </source>
</reference>
<name>A0A6A5R3M0_AMPQU</name>
<evidence type="ECO:0000256" key="2">
    <source>
        <dbReference type="ARBA" id="ARBA00023008"/>
    </source>
</evidence>
<comment type="cofactor">
    <cofactor evidence="1">
        <name>Cu(2+)</name>
        <dbReference type="ChEBI" id="CHEBI:29036"/>
    </cofactor>
</comment>
<evidence type="ECO:0000313" key="3">
    <source>
        <dbReference type="EMBL" id="KAF1921604.1"/>
    </source>
</evidence>
<accession>A0A6A5R3M0</accession>
<dbReference type="OrthoDB" id="120613at2759"/>
<evidence type="ECO:0008006" key="5">
    <source>
        <dbReference type="Google" id="ProtNLM"/>
    </source>
</evidence>
<sequence>MQSGPQHKALCGSPVVTELEKDLAGPIENAMKKADSSYTAACNAYLCRGYQFADNASNARTVKTGDEIAFHVDIVAGHRPARANVSIVDTKMNEVLAEDFNVTIPALGSECQTKGRCAIQWFWYVPKGTQTYESCVDIVTA</sequence>
<dbReference type="PANTHER" id="PTHR36575">
    <property type="entry name" value="BINDING PROTEIN, PUTATIVE (AFU_ORTHOLOGUE AFUA_1G14430)-RELATED"/>
    <property type="match status" value="1"/>
</dbReference>
<gene>
    <name evidence="3" type="ORF">BDU57DRAFT_553708</name>
</gene>
<keyword evidence="4" id="KW-1185">Reference proteome</keyword>
<dbReference type="AlphaFoldDB" id="A0A6A5R3M0"/>
<dbReference type="Proteomes" id="UP000800096">
    <property type="component" value="Unassembled WGS sequence"/>
</dbReference>
<dbReference type="InterPro" id="IPR052282">
    <property type="entry name" value="Starch-active_LPMO"/>
</dbReference>
<protein>
    <recommendedName>
        <fullName evidence="5">Chitin-binding type-4 domain-containing protein</fullName>
    </recommendedName>
</protein>